<feature type="compositionally biased region" description="Polar residues" evidence="1">
    <location>
        <begin position="35"/>
        <end position="57"/>
    </location>
</feature>
<dbReference type="Proteomes" id="UP001209317">
    <property type="component" value="Unassembled WGS sequence"/>
</dbReference>
<evidence type="ECO:0000313" key="3">
    <source>
        <dbReference type="EMBL" id="MCU7694171.1"/>
    </source>
</evidence>
<evidence type="ECO:0000256" key="2">
    <source>
        <dbReference type="SAM" id="SignalP"/>
    </source>
</evidence>
<proteinExistence type="predicted"/>
<organism evidence="3 4">
    <name type="scientific">Haoranjiania flava</name>
    <dbReference type="NCBI Taxonomy" id="1856322"/>
    <lineage>
        <taxon>Bacteria</taxon>
        <taxon>Pseudomonadati</taxon>
        <taxon>Bacteroidota</taxon>
        <taxon>Chitinophagia</taxon>
        <taxon>Chitinophagales</taxon>
        <taxon>Chitinophagaceae</taxon>
        <taxon>Haoranjiania</taxon>
    </lineage>
</organism>
<name>A0AAE3IPK6_9BACT</name>
<dbReference type="EMBL" id="JAOTPL010000007">
    <property type="protein sequence ID" value="MCU7694171.1"/>
    <property type="molecule type" value="Genomic_DNA"/>
</dbReference>
<keyword evidence="4" id="KW-1185">Reference proteome</keyword>
<dbReference type="AlphaFoldDB" id="A0AAE3IPK6"/>
<evidence type="ECO:0000313" key="4">
    <source>
        <dbReference type="Proteomes" id="UP001209317"/>
    </source>
</evidence>
<keyword evidence="2" id="KW-0732">Signal</keyword>
<dbReference type="RefSeq" id="WP_263037657.1">
    <property type="nucleotide sequence ID" value="NZ_JAOTPL010000007.1"/>
</dbReference>
<protein>
    <submittedName>
        <fullName evidence="3">Uncharacterized protein</fullName>
    </submittedName>
</protein>
<feature type="chain" id="PRO_5042263523" evidence="2">
    <location>
        <begin position="22"/>
        <end position="67"/>
    </location>
</feature>
<sequence>MKKHMLLICCAAALTLTACNSDNTGNDAQEEHPPVQTNTPSGMGTDLSDTSNMQDSSRLGMDSVVIP</sequence>
<gene>
    <name evidence="3" type="ORF">OD355_06550</name>
</gene>
<evidence type="ECO:0000256" key="1">
    <source>
        <dbReference type="SAM" id="MobiDB-lite"/>
    </source>
</evidence>
<comment type="caution">
    <text evidence="3">The sequence shown here is derived from an EMBL/GenBank/DDBJ whole genome shotgun (WGS) entry which is preliminary data.</text>
</comment>
<feature type="signal peptide" evidence="2">
    <location>
        <begin position="1"/>
        <end position="21"/>
    </location>
</feature>
<dbReference type="PROSITE" id="PS51257">
    <property type="entry name" value="PROKAR_LIPOPROTEIN"/>
    <property type="match status" value="1"/>
</dbReference>
<accession>A0AAE3IPK6</accession>
<reference evidence="3" key="1">
    <citation type="submission" date="2022-10" db="EMBL/GenBank/DDBJ databases">
        <authorList>
            <person name="Kim H.S."/>
            <person name="Kim J.-S."/>
            <person name="Suh M.K."/>
            <person name="Eom M.K."/>
            <person name="Lee J.-S."/>
        </authorList>
    </citation>
    <scope>NUCLEOTIDE SEQUENCE</scope>
    <source>
        <strain evidence="3">LIP-5</strain>
    </source>
</reference>
<feature type="region of interest" description="Disordered" evidence="1">
    <location>
        <begin position="20"/>
        <end position="67"/>
    </location>
</feature>